<keyword evidence="5" id="KW-0411">Iron-sulfur</keyword>
<dbReference type="Proteomes" id="UP000016368">
    <property type="component" value="Unassembled WGS sequence"/>
</dbReference>
<dbReference type="STRING" id="887062.HGR_12025"/>
<keyword evidence="3" id="KW-0560">Oxidoreductase</keyword>
<dbReference type="InterPro" id="IPR002888">
    <property type="entry name" value="2Fe-2S-bd"/>
</dbReference>
<accession>F3KVB8</accession>
<dbReference type="GO" id="GO:0016491">
    <property type="term" value="F:oxidoreductase activity"/>
    <property type="evidence" value="ECO:0007669"/>
    <property type="project" value="UniProtKB-KW"/>
</dbReference>
<dbReference type="CDD" id="cd00207">
    <property type="entry name" value="fer2"/>
    <property type="match status" value="1"/>
</dbReference>
<dbReference type="AlphaFoldDB" id="F3KVB8"/>
<dbReference type="PANTHER" id="PTHR44379:SF2">
    <property type="entry name" value="BLR6218 PROTEIN"/>
    <property type="match status" value="1"/>
</dbReference>
<evidence type="ECO:0000256" key="2">
    <source>
        <dbReference type="ARBA" id="ARBA00022723"/>
    </source>
</evidence>
<comment type="caution">
    <text evidence="8">The sequence shown here is derived from an EMBL/GenBank/DDBJ whole genome shotgun (WGS) entry which is preliminary data.</text>
</comment>
<feature type="region of interest" description="Disordered" evidence="6">
    <location>
        <begin position="1"/>
        <end position="20"/>
    </location>
</feature>
<evidence type="ECO:0000256" key="1">
    <source>
        <dbReference type="ARBA" id="ARBA00022714"/>
    </source>
</evidence>
<dbReference type="PANTHER" id="PTHR44379">
    <property type="entry name" value="OXIDOREDUCTASE WITH IRON-SULFUR SUBUNIT"/>
    <property type="match status" value="1"/>
</dbReference>
<gene>
    <name evidence="8" type="ORF">HGR_12025</name>
</gene>
<evidence type="ECO:0000313" key="9">
    <source>
        <dbReference type="Proteomes" id="UP000016368"/>
    </source>
</evidence>
<evidence type="ECO:0000313" key="8">
    <source>
        <dbReference type="EMBL" id="EGI76288.1"/>
    </source>
</evidence>
<keyword evidence="2" id="KW-0479">Metal-binding</keyword>
<feature type="domain" description="2Fe-2S ferredoxin-type" evidence="7">
    <location>
        <begin position="20"/>
        <end position="101"/>
    </location>
</feature>
<dbReference type="InterPro" id="IPR036010">
    <property type="entry name" value="2Fe-2S_ferredoxin-like_sf"/>
</dbReference>
<dbReference type="SUPFAM" id="SSF54292">
    <property type="entry name" value="2Fe-2S ferredoxin-like"/>
    <property type="match status" value="1"/>
</dbReference>
<sequence>MSTTDNVNRPADASAEEQAPKFKLFLNGKEEVFEPENTPEPDTPLLWVLREQLGLTGTKYGCGIAQCGACTVHVDDAPVRSCVIPIASIAPEQKITTIEGLSRNGTHHVQRAWQMLDVPQCGFCQSGMIMAAAALLRRNPNPSDADIDAAITNICRCGSYNRVRLAIRVASQVRTRRAPLPQDNAASKGTAQ</sequence>
<name>F3KVB8_9BURK</name>
<evidence type="ECO:0000256" key="4">
    <source>
        <dbReference type="ARBA" id="ARBA00023004"/>
    </source>
</evidence>
<keyword evidence="9" id="KW-1185">Reference proteome</keyword>
<dbReference type="Pfam" id="PF00111">
    <property type="entry name" value="Fer2"/>
    <property type="match status" value="1"/>
</dbReference>
<dbReference type="InterPro" id="IPR036884">
    <property type="entry name" value="2Fe-2S-bd_dom_sf"/>
</dbReference>
<dbReference type="InterPro" id="IPR001041">
    <property type="entry name" value="2Fe-2S_ferredoxin-type"/>
</dbReference>
<dbReference type="SUPFAM" id="SSF47741">
    <property type="entry name" value="CO dehydrogenase ISP C-domain like"/>
    <property type="match status" value="1"/>
</dbReference>
<dbReference type="Pfam" id="PF01799">
    <property type="entry name" value="Fer2_2"/>
    <property type="match status" value="1"/>
</dbReference>
<dbReference type="Gene3D" id="1.10.150.120">
    <property type="entry name" value="[2Fe-2S]-binding domain"/>
    <property type="match status" value="1"/>
</dbReference>
<evidence type="ECO:0000259" key="7">
    <source>
        <dbReference type="PROSITE" id="PS51085"/>
    </source>
</evidence>
<protein>
    <submittedName>
        <fullName evidence="8">2Fe-2S iron-sulfur cluster-binding domain-containing protein</fullName>
    </submittedName>
</protein>
<dbReference type="RefSeq" id="WP_006298481.1">
    <property type="nucleotide sequence ID" value="NZ_AEGR01000074.1"/>
</dbReference>
<dbReference type="GO" id="GO:0046872">
    <property type="term" value="F:metal ion binding"/>
    <property type="evidence" value="ECO:0007669"/>
    <property type="project" value="UniProtKB-KW"/>
</dbReference>
<proteinExistence type="predicted"/>
<dbReference type="eggNOG" id="COG2080">
    <property type="taxonomic scope" value="Bacteria"/>
</dbReference>
<dbReference type="InterPro" id="IPR012675">
    <property type="entry name" value="Beta-grasp_dom_sf"/>
</dbReference>
<dbReference type="OrthoDB" id="9179439at2"/>
<dbReference type="EMBL" id="AEGR01000074">
    <property type="protein sequence ID" value="EGI76288.1"/>
    <property type="molecule type" value="Genomic_DNA"/>
</dbReference>
<dbReference type="InterPro" id="IPR051452">
    <property type="entry name" value="Diverse_Oxidoreductases"/>
</dbReference>
<organism evidence="8 9">
    <name type="scientific">Hylemonella gracilis ATCC 19624</name>
    <dbReference type="NCBI Taxonomy" id="887062"/>
    <lineage>
        <taxon>Bacteria</taxon>
        <taxon>Pseudomonadati</taxon>
        <taxon>Pseudomonadota</taxon>
        <taxon>Betaproteobacteria</taxon>
        <taxon>Burkholderiales</taxon>
        <taxon>Comamonadaceae</taxon>
        <taxon>Hylemonella</taxon>
    </lineage>
</organism>
<dbReference type="GO" id="GO:0051537">
    <property type="term" value="F:2 iron, 2 sulfur cluster binding"/>
    <property type="evidence" value="ECO:0007669"/>
    <property type="project" value="UniProtKB-KW"/>
</dbReference>
<dbReference type="PROSITE" id="PS00197">
    <property type="entry name" value="2FE2S_FER_1"/>
    <property type="match status" value="1"/>
</dbReference>
<dbReference type="PROSITE" id="PS51085">
    <property type="entry name" value="2FE2S_FER_2"/>
    <property type="match status" value="1"/>
</dbReference>
<dbReference type="InterPro" id="IPR006058">
    <property type="entry name" value="2Fe2S_fd_BS"/>
</dbReference>
<evidence type="ECO:0000256" key="6">
    <source>
        <dbReference type="SAM" id="MobiDB-lite"/>
    </source>
</evidence>
<evidence type="ECO:0000256" key="5">
    <source>
        <dbReference type="ARBA" id="ARBA00023014"/>
    </source>
</evidence>
<keyword evidence="4" id="KW-0408">Iron</keyword>
<reference evidence="8 9" key="1">
    <citation type="journal article" date="2011" name="EMBO J.">
        <title>Structural diversity of bacterial flagellar motors.</title>
        <authorList>
            <person name="Chen S."/>
            <person name="Beeby M."/>
            <person name="Murphy G.E."/>
            <person name="Leadbetter J.R."/>
            <person name="Hendrixson D.R."/>
            <person name="Briegel A."/>
            <person name="Li Z."/>
            <person name="Shi J."/>
            <person name="Tocheva E.I."/>
            <person name="Muller A."/>
            <person name="Dobro M.J."/>
            <person name="Jensen G.J."/>
        </authorList>
    </citation>
    <scope>NUCLEOTIDE SEQUENCE [LARGE SCALE GENOMIC DNA]</scope>
    <source>
        <strain evidence="8 9">ATCC 19624</strain>
    </source>
</reference>
<dbReference type="Gene3D" id="3.10.20.30">
    <property type="match status" value="1"/>
</dbReference>
<evidence type="ECO:0000256" key="3">
    <source>
        <dbReference type="ARBA" id="ARBA00023002"/>
    </source>
</evidence>
<keyword evidence="1" id="KW-0001">2Fe-2S</keyword>